<feature type="region of interest" description="Disordered" evidence="1">
    <location>
        <begin position="1"/>
        <end position="48"/>
    </location>
</feature>
<dbReference type="AlphaFoldDB" id="A0A0S4ITG7"/>
<feature type="transmembrane region" description="Helical" evidence="2">
    <location>
        <begin position="317"/>
        <end position="344"/>
    </location>
</feature>
<feature type="transmembrane region" description="Helical" evidence="2">
    <location>
        <begin position="512"/>
        <end position="532"/>
    </location>
</feature>
<keyword evidence="4" id="KW-1185">Reference proteome</keyword>
<feature type="transmembrane region" description="Helical" evidence="2">
    <location>
        <begin position="280"/>
        <end position="305"/>
    </location>
</feature>
<name>A0A0S4ITG7_BODSA</name>
<feature type="compositionally biased region" description="Polar residues" evidence="1">
    <location>
        <begin position="681"/>
        <end position="694"/>
    </location>
</feature>
<evidence type="ECO:0000313" key="3">
    <source>
        <dbReference type="EMBL" id="CUG06541.1"/>
    </source>
</evidence>
<feature type="compositionally biased region" description="Low complexity" evidence="1">
    <location>
        <begin position="1"/>
        <end position="30"/>
    </location>
</feature>
<dbReference type="VEuPathDB" id="TriTrypDB:BSAL_73040"/>
<evidence type="ECO:0000256" key="1">
    <source>
        <dbReference type="SAM" id="MobiDB-lite"/>
    </source>
</evidence>
<feature type="transmembrane region" description="Helical" evidence="2">
    <location>
        <begin position="356"/>
        <end position="378"/>
    </location>
</feature>
<feature type="region of interest" description="Disordered" evidence="1">
    <location>
        <begin position="635"/>
        <end position="699"/>
    </location>
</feature>
<keyword evidence="2" id="KW-0472">Membrane</keyword>
<protein>
    <submittedName>
        <fullName evidence="3">Transmembrane protein, putative</fullName>
    </submittedName>
</protein>
<keyword evidence="2" id="KW-1133">Transmembrane helix</keyword>
<proteinExistence type="predicted"/>
<evidence type="ECO:0000256" key="2">
    <source>
        <dbReference type="SAM" id="Phobius"/>
    </source>
</evidence>
<feature type="transmembrane region" description="Helical" evidence="2">
    <location>
        <begin position="452"/>
        <end position="475"/>
    </location>
</feature>
<dbReference type="EMBL" id="CYKH01000598">
    <property type="protein sequence ID" value="CUG06541.1"/>
    <property type="molecule type" value="Genomic_DNA"/>
</dbReference>
<evidence type="ECO:0000313" key="4">
    <source>
        <dbReference type="Proteomes" id="UP000051952"/>
    </source>
</evidence>
<dbReference type="Proteomes" id="UP000051952">
    <property type="component" value="Unassembled WGS sequence"/>
</dbReference>
<gene>
    <name evidence="3" type="ORF">BSAL_73040</name>
</gene>
<keyword evidence="2 3" id="KW-0812">Transmembrane</keyword>
<sequence length="784" mass="82961">MSLSESPTISASSSPSTTSSPTWSSSPTDTNESTISNSQSITAQRSGSMNTASLTGSCGLAPIVTFLTAESANGAFGGGATSVVMSVVDLLFKKYVVLWLSFPSESSSEWSVISRQAPTGVAAGGSVTASKVSNKTAMPDYVVTQDGDEVWQVVVTAPPGGFLVTSTSMYVTQRFGLYVSVLCVNGGSGALFDYGLGVVAVGAPLPYSPAFQVVSTFSQSMAQIASGTVVPTSLSTMRALSRLASCGTTNSGSDTSYGIVSVLVPLIEPLNLSADAELTALNLLLCFIVAALVLSCAACAYAFLCRSVAFADVIANFHLPSLVAPSVMFAFPTVLGTSIAIFAAVDSPLTASSLTVGLLGTILSASFVAWIIVTTTLFGPHRVVAVRLHSAQIPKFPVAPHLSAVSVMRWVRDALVLSFHRTYSWKGLKGSDVQGNVRWKHGYHILIQDVRFLLIPVAEALSSTVATVVTALVVVPGVGCQAAICVIAVFYGGQTLLFLWLRPYSSTMMQVFASATNILTLFATIALAIDIFQVERVYSTRMSVSFQLILLGMSAAKGLVDASEFFEGSRRLWVWIMTQHELRMESEAQRGSGQLTVFYREDDAVSDGGFNIMMLSVAEGSPRTPLHTLGLSTTSMRDLQKSSKSSLSNSFSSEPETITRHQNIRPLKKSASFVDDESIDGKSSSAKPTNNSFRGDSIGVDGDAIHRSLQDRLKANQSNAKKVGTPSAALGYTAFMIDQPSEELADVHIGTRHQVASSVNDDDDDDDPLADLKPPGSDSDDDDL</sequence>
<accession>A0A0S4ITG7</accession>
<feature type="region of interest" description="Disordered" evidence="1">
    <location>
        <begin position="747"/>
        <end position="784"/>
    </location>
</feature>
<feature type="compositionally biased region" description="Acidic residues" evidence="1">
    <location>
        <begin position="760"/>
        <end position="769"/>
    </location>
</feature>
<feature type="transmembrane region" description="Helical" evidence="2">
    <location>
        <begin position="481"/>
        <end position="500"/>
    </location>
</feature>
<feature type="compositionally biased region" description="Low complexity" evidence="1">
    <location>
        <begin position="642"/>
        <end position="653"/>
    </location>
</feature>
<organism evidence="3 4">
    <name type="scientific">Bodo saltans</name>
    <name type="common">Flagellated protozoan</name>
    <dbReference type="NCBI Taxonomy" id="75058"/>
    <lineage>
        <taxon>Eukaryota</taxon>
        <taxon>Discoba</taxon>
        <taxon>Euglenozoa</taxon>
        <taxon>Kinetoplastea</taxon>
        <taxon>Metakinetoplastina</taxon>
        <taxon>Eubodonida</taxon>
        <taxon>Bodonidae</taxon>
        <taxon>Bodo</taxon>
    </lineage>
</organism>
<feature type="compositionally biased region" description="Polar residues" evidence="1">
    <location>
        <begin position="31"/>
        <end position="48"/>
    </location>
</feature>
<reference evidence="4" key="1">
    <citation type="submission" date="2015-09" db="EMBL/GenBank/DDBJ databases">
        <authorList>
            <consortium name="Pathogen Informatics"/>
        </authorList>
    </citation>
    <scope>NUCLEOTIDE SEQUENCE [LARGE SCALE GENOMIC DNA]</scope>
    <source>
        <strain evidence="4">Lake Konstanz</strain>
    </source>
</reference>